<dbReference type="GeneID" id="20823512"/>
<evidence type="ECO:0000313" key="1">
    <source>
        <dbReference type="EMBL" id="EGO54626.1"/>
    </source>
</evidence>
<accession>F8MV01</accession>
<evidence type="ECO:0000313" key="2">
    <source>
        <dbReference type="Proteomes" id="UP000008065"/>
    </source>
</evidence>
<dbReference type="AlphaFoldDB" id="F8MV01"/>
<proteinExistence type="predicted"/>
<name>F8MV01_NEUT8</name>
<organism evidence="1 2">
    <name type="scientific">Neurospora tetrasperma (strain FGSC 2508 / ATCC MYA-4615 / P0657)</name>
    <dbReference type="NCBI Taxonomy" id="510951"/>
    <lineage>
        <taxon>Eukaryota</taxon>
        <taxon>Fungi</taxon>
        <taxon>Dikarya</taxon>
        <taxon>Ascomycota</taxon>
        <taxon>Pezizomycotina</taxon>
        <taxon>Sordariomycetes</taxon>
        <taxon>Sordariomycetidae</taxon>
        <taxon>Sordariales</taxon>
        <taxon>Sordariaceae</taxon>
        <taxon>Neurospora</taxon>
    </lineage>
</organism>
<protein>
    <submittedName>
        <fullName evidence="1">Uncharacterized protein</fullName>
    </submittedName>
</protein>
<keyword evidence="2" id="KW-1185">Reference proteome</keyword>
<dbReference type="EMBL" id="GL891307">
    <property type="protein sequence ID" value="EGO54626.1"/>
    <property type="molecule type" value="Genomic_DNA"/>
</dbReference>
<sequence length="56" mass="6371">MDVNTRKSYVRSYCGCRCLKKESELENLLCMRGRIFDGSWTNVCKPGPPVDDRVSG</sequence>
<dbReference type="RefSeq" id="XP_009854568.1">
    <property type="nucleotide sequence ID" value="XM_009856266.1"/>
</dbReference>
<gene>
    <name evidence="1" type="ORF">NEUTE1DRAFT_118264</name>
</gene>
<dbReference type="KEGG" id="nte:NEUTE1DRAFT118264"/>
<reference evidence="2" key="1">
    <citation type="journal article" date="2011" name="Genetics">
        <title>Massive changes in genome architecture accompany the transition to self-fertility in the filamentous fungus Neurospora tetrasperma.</title>
        <authorList>
            <person name="Ellison C.E."/>
            <person name="Stajich J.E."/>
            <person name="Jacobson D.J."/>
            <person name="Natvig D.O."/>
            <person name="Lapidus A."/>
            <person name="Foster B."/>
            <person name="Aerts A."/>
            <person name="Riley R."/>
            <person name="Lindquist E.A."/>
            <person name="Grigoriev I.V."/>
            <person name="Taylor J.W."/>
        </authorList>
    </citation>
    <scope>NUCLEOTIDE SEQUENCE [LARGE SCALE GENOMIC DNA]</scope>
    <source>
        <strain evidence="2">FGSC 2508 / P0657</strain>
    </source>
</reference>
<dbReference type="VEuPathDB" id="FungiDB:NEUTE1DRAFT_118264"/>
<dbReference type="Proteomes" id="UP000008065">
    <property type="component" value="Unassembled WGS sequence"/>
</dbReference>
<dbReference type="HOGENOM" id="CLU_3014737_0_0_1"/>